<protein>
    <recommendedName>
        <fullName evidence="4">Type I restriction modification DNA specificity domain-containing protein</fullName>
    </recommendedName>
</protein>
<comment type="similarity">
    <text evidence="1">Belongs to the type-I restriction system S methylase family.</text>
</comment>
<feature type="domain" description="Type I restriction modification DNA specificity" evidence="4">
    <location>
        <begin position="188"/>
        <end position="364"/>
    </location>
</feature>
<evidence type="ECO:0000256" key="3">
    <source>
        <dbReference type="ARBA" id="ARBA00023125"/>
    </source>
</evidence>
<proteinExistence type="inferred from homology"/>
<dbReference type="PANTHER" id="PTHR43140:SF1">
    <property type="entry name" value="TYPE I RESTRICTION ENZYME ECOKI SPECIFICITY SUBUNIT"/>
    <property type="match status" value="1"/>
</dbReference>
<evidence type="ECO:0000313" key="5">
    <source>
        <dbReference type="EMBL" id="OQX02749.1"/>
    </source>
</evidence>
<dbReference type="AlphaFoldDB" id="A0A1Y1QD29"/>
<gene>
    <name evidence="5" type="ORF">BWK73_41690</name>
</gene>
<evidence type="ECO:0000256" key="2">
    <source>
        <dbReference type="ARBA" id="ARBA00022747"/>
    </source>
</evidence>
<accession>A0A1Y1QD29</accession>
<comment type="caution">
    <text evidence="5">The sequence shown here is derived from an EMBL/GenBank/DDBJ whole genome shotgun (WGS) entry which is preliminary data.</text>
</comment>
<dbReference type="CDD" id="cd17262">
    <property type="entry name" value="RMtype1_S_Aco12261I-TRD2-CR2"/>
    <property type="match status" value="1"/>
</dbReference>
<keyword evidence="2" id="KW-0680">Restriction system</keyword>
<dbReference type="Proteomes" id="UP000192491">
    <property type="component" value="Unassembled WGS sequence"/>
</dbReference>
<dbReference type="CDD" id="cd17249">
    <property type="entry name" value="RMtype1_S_EcoR124I-TRD2-CR2_like"/>
    <property type="match status" value="1"/>
</dbReference>
<feature type="domain" description="Type I restriction modification DNA specificity" evidence="4">
    <location>
        <begin position="16"/>
        <end position="157"/>
    </location>
</feature>
<dbReference type="Pfam" id="PF01420">
    <property type="entry name" value="Methylase_S"/>
    <property type="match status" value="2"/>
</dbReference>
<name>A0A1Y1QD29_9GAMM</name>
<sequence>MREDWIEFGEVTVNFDGQRKPLSRIYRENFKGIYPYYGACEIIDYVKDFLFDGDYILIGEDGANLLSRSKPLSFIASGKFWVNNHAHVVKPISSINLKFINLQFNSIQINDFVTGTAQPKLNQNNLNKIPIIIAPLPEQRAIVAKIEQLFSELDNGIASFKTAQTQLEIYRQSVLKKAFEGESTTFLIKELGSIGKWSGGGTPSKNNIDFWENGNILWVSPKDMKTKIINDTIDKITENSIKKSSAKWIDKHSILIVVRSGIIRRTLPIAIAGRRLTVNQDMQCITPDTNLISEFLYWYLISEEKNIRQKCAKTGTTVDNINVSLLKKYPVPFFSIEEQKQIVQEIESRLSVCDKLAETIKAELDKAEALRQT</sequence>
<dbReference type="InterPro" id="IPR044946">
    <property type="entry name" value="Restrct_endonuc_typeI_TRD_sf"/>
</dbReference>
<dbReference type="InterPro" id="IPR000055">
    <property type="entry name" value="Restrct_endonuc_typeI_TRD"/>
</dbReference>
<evidence type="ECO:0000259" key="4">
    <source>
        <dbReference type="Pfam" id="PF01420"/>
    </source>
</evidence>
<dbReference type="InterPro" id="IPR051212">
    <property type="entry name" value="Type-I_RE_S_subunit"/>
</dbReference>
<dbReference type="GO" id="GO:0009307">
    <property type="term" value="P:DNA restriction-modification system"/>
    <property type="evidence" value="ECO:0007669"/>
    <property type="project" value="UniProtKB-KW"/>
</dbReference>
<evidence type="ECO:0000313" key="6">
    <source>
        <dbReference type="Proteomes" id="UP000192491"/>
    </source>
</evidence>
<dbReference type="GO" id="GO:0003677">
    <property type="term" value="F:DNA binding"/>
    <property type="evidence" value="ECO:0007669"/>
    <property type="project" value="UniProtKB-KW"/>
</dbReference>
<dbReference type="PANTHER" id="PTHR43140">
    <property type="entry name" value="TYPE-1 RESTRICTION ENZYME ECOKI SPECIFICITY PROTEIN"/>
    <property type="match status" value="1"/>
</dbReference>
<dbReference type="EMBL" id="MTEJ01000459">
    <property type="protein sequence ID" value="OQX02749.1"/>
    <property type="molecule type" value="Genomic_DNA"/>
</dbReference>
<organism evidence="5 6">
    <name type="scientific">Thiothrix lacustris</name>
    <dbReference type="NCBI Taxonomy" id="525917"/>
    <lineage>
        <taxon>Bacteria</taxon>
        <taxon>Pseudomonadati</taxon>
        <taxon>Pseudomonadota</taxon>
        <taxon>Gammaproteobacteria</taxon>
        <taxon>Thiotrichales</taxon>
        <taxon>Thiotrichaceae</taxon>
        <taxon>Thiothrix</taxon>
    </lineage>
</organism>
<dbReference type="SUPFAM" id="SSF116734">
    <property type="entry name" value="DNA methylase specificity domain"/>
    <property type="match status" value="2"/>
</dbReference>
<reference evidence="5 6" key="1">
    <citation type="submission" date="2017-01" db="EMBL/GenBank/DDBJ databases">
        <title>Novel large sulfur bacteria in the metagenomes of groundwater-fed chemosynthetic microbial mats in the Lake Huron basin.</title>
        <authorList>
            <person name="Sharrar A.M."/>
            <person name="Flood B.E."/>
            <person name="Bailey J.V."/>
            <person name="Jones D.S."/>
            <person name="Biddanda B."/>
            <person name="Ruberg S.A."/>
            <person name="Marcus D.N."/>
            <person name="Dick G.J."/>
        </authorList>
    </citation>
    <scope>NUCLEOTIDE SEQUENCE [LARGE SCALE GENOMIC DNA]</scope>
    <source>
        <strain evidence="5">A8</strain>
    </source>
</reference>
<keyword evidence="3" id="KW-0238">DNA-binding</keyword>
<evidence type="ECO:0000256" key="1">
    <source>
        <dbReference type="ARBA" id="ARBA00010923"/>
    </source>
</evidence>
<dbReference type="Gene3D" id="3.90.220.20">
    <property type="entry name" value="DNA methylase specificity domains"/>
    <property type="match status" value="2"/>
</dbReference>